<protein>
    <submittedName>
        <fullName evidence="2">VWA domain-containing protein</fullName>
    </submittedName>
</protein>
<dbReference type="InterPro" id="IPR008912">
    <property type="entry name" value="Uncharacterised_CoxE"/>
</dbReference>
<reference evidence="2" key="1">
    <citation type="submission" date="2020-11" db="EMBL/GenBank/DDBJ databases">
        <title>Isolation and identification of active actinomycetes.</title>
        <authorList>
            <person name="Sun X."/>
        </authorList>
    </citation>
    <scope>NUCLEOTIDE SEQUENCE</scope>
    <source>
        <strain evidence="2">NEAU-A11</strain>
    </source>
</reference>
<feature type="compositionally biased region" description="Basic residues" evidence="1">
    <location>
        <begin position="1"/>
        <end position="12"/>
    </location>
</feature>
<accession>A0A931CE55</accession>
<comment type="caution">
    <text evidence="2">The sequence shown here is derived from an EMBL/GenBank/DDBJ whole genome shotgun (WGS) entry which is preliminary data.</text>
</comment>
<dbReference type="EMBL" id="JADQTO010000035">
    <property type="protein sequence ID" value="MBG0568235.1"/>
    <property type="molecule type" value="Genomic_DNA"/>
</dbReference>
<dbReference type="SUPFAM" id="SSF53300">
    <property type="entry name" value="vWA-like"/>
    <property type="match status" value="1"/>
</dbReference>
<keyword evidence="3" id="KW-1185">Reference proteome</keyword>
<organism evidence="2 3">
    <name type="scientific">Actinoplanes aureus</name>
    <dbReference type="NCBI Taxonomy" id="2792083"/>
    <lineage>
        <taxon>Bacteria</taxon>
        <taxon>Bacillati</taxon>
        <taxon>Actinomycetota</taxon>
        <taxon>Actinomycetes</taxon>
        <taxon>Micromonosporales</taxon>
        <taxon>Micromonosporaceae</taxon>
        <taxon>Actinoplanes</taxon>
    </lineage>
</organism>
<name>A0A931CE55_9ACTN</name>
<sequence>MSQSNKHRRPGKPKTPAAPDDDWQPWSDAWTKHVPTLTGRTDLHVFVAPGAGGGSPECFYPALRRIEVDADYIADTPQIADPRKAGHKRIVPTGYGLLVHGAAHAAHSRWTTPPGTRPILAEVADLLEESRAEGRQRGRRRTDRRWLRHTVNTILIDARTAPVDDLWHAGVLAALLLARVDARILTSKDVRGIRAAVTAVLGRPRLRRLREVWKQAHLVDDTDASSMIELARRWCEILGIDPNRHRKIPTADAGEFPGRLEQALADFLAAAVGLTPTDYRATILNRRHQAPGDWPSTPPTAEQHAAARQLADRIRRARIRNPETVRRGAVLPPGRLRTRHAIAADAQIAAGQTPTAQPWQHRTQQPPPKPTLHLAVLADLSGSMRTYAAELSSAAWIFAHAAHRGQAVTTTIGFGERTTLLVPPNSRPSQVLHMQPEGGTYTFCDAVKLADQMLELRHGRTLRLLAVVSDGDLADKPAAQKLITTLHRAGCAVLWLHPAELDSHTFTSTTTITVADPVDAVVRIADAAVTAIENA</sequence>
<feature type="region of interest" description="Disordered" evidence="1">
    <location>
        <begin position="1"/>
        <end position="27"/>
    </location>
</feature>
<evidence type="ECO:0000313" key="2">
    <source>
        <dbReference type="EMBL" id="MBG0568235.1"/>
    </source>
</evidence>
<dbReference type="AlphaFoldDB" id="A0A931CE55"/>
<evidence type="ECO:0000313" key="3">
    <source>
        <dbReference type="Proteomes" id="UP000598146"/>
    </source>
</evidence>
<dbReference type="Pfam" id="PF05762">
    <property type="entry name" value="VWA_CoxE"/>
    <property type="match status" value="1"/>
</dbReference>
<dbReference type="InterPro" id="IPR036465">
    <property type="entry name" value="vWFA_dom_sf"/>
</dbReference>
<proteinExistence type="predicted"/>
<dbReference type="RefSeq" id="WP_196420001.1">
    <property type="nucleotide sequence ID" value="NZ_JADQTO010000035.1"/>
</dbReference>
<dbReference type="Proteomes" id="UP000598146">
    <property type="component" value="Unassembled WGS sequence"/>
</dbReference>
<evidence type="ECO:0000256" key="1">
    <source>
        <dbReference type="SAM" id="MobiDB-lite"/>
    </source>
</evidence>
<gene>
    <name evidence="2" type="ORF">I4J89_43105</name>
</gene>